<dbReference type="PANTHER" id="PTHR37469">
    <property type="entry name" value="CELLOBIONIC ACID PHOSPHORYLASE-RELATED"/>
    <property type="match status" value="1"/>
</dbReference>
<proteinExistence type="predicted"/>
<organism evidence="3 4">
    <name type="scientific">Inquilinus ginsengisoli</name>
    <dbReference type="NCBI Taxonomy" id="363840"/>
    <lineage>
        <taxon>Bacteria</taxon>
        <taxon>Pseudomonadati</taxon>
        <taxon>Pseudomonadota</taxon>
        <taxon>Alphaproteobacteria</taxon>
        <taxon>Rhodospirillales</taxon>
        <taxon>Rhodospirillaceae</taxon>
        <taxon>Inquilinus</taxon>
    </lineage>
</organism>
<evidence type="ECO:0000313" key="3">
    <source>
        <dbReference type="EMBL" id="MDR6294108.1"/>
    </source>
</evidence>
<gene>
    <name evidence="3" type="ORF">E9232_006662</name>
</gene>
<reference evidence="3 4" key="1">
    <citation type="submission" date="2023-07" db="EMBL/GenBank/DDBJ databases">
        <title>Sorghum-associated microbial communities from plants grown in Nebraska, USA.</title>
        <authorList>
            <person name="Schachtman D."/>
        </authorList>
    </citation>
    <scope>NUCLEOTIDE SEQUENCE [LARGE SCALE GENOMIC DNA]</scope>
    <source>
        <strain evidence="3 4">584</strain>
    </source>
</reference>
<dbReference type="InterPro" id="IPR012341">
    <property type="entry name" value="6hp_glycosidase-like_sf"/>
</dbReference>
<dbReference type="Pfam" id="PF21958">
    <property type="entry name" value="SOGP_N"/>
    <property type="match status" value="1"/>
</dbReference>
<feature type="domain" description="Glycoside phosphorylase super sandwich" evidence="1">
    <location>
        <begin position="321"/>
        <end position="571"/>
    </location>
</feature>
<dbReference type="Gene3D" id="2.70.98.40">
    <property type="entry name" value="Glycoside hydrolase, family 65, N-terminal domain"/>
    <property type="match status" value="1"/>
</dbReference>
<dbReference type="InterPro" id="IPR008928">
    <property type="entry name" value="6-hairpin_glycosidase_sf"/>
</dbReference>
<keyword evidence="4" id="KW-1185">Reference proteome</keyword>
<sequence length="1089" mass="118035">MTGPTTEFILPRDTDLGLRRIANGTGLAASLLPNGALFALSHQLDGQGDPVLVNQVLGSPLSGGIGRVLLRLAGGRVVEAVGPTARLTVGAGTDRFVWAGEAEGLAHRVTLWLAPDSNLWLWRVEVENKGAAAVEVSAVLLQDIGLGSRGFLMNNEAYASQYMDHHVARHDRLGPVVMSRQALAQGGRIPWMAHGCLDGASGFATDAAQSFGPGFRDRAEITGDLPDEKLQHEVACPAIASKTASLAPGATAGWGFFGLFVPDHKAASDDGDLAVVDQALAAAGGFRPAEVVLETPVRGLLQNAPPLVAEDLDAAALDLLWPSRRLEEWDGGVLQSFFVDDGGLNRHVALRAKELGLRRRHGALLRSGAALLPEDGLLCATVWAHGVFAAQLTVGNTSFHKLFSVSRDPYNITRSSGLRILVDGGEGWRLLSVPSAFEMGLAESRWIYRFGGRVVTVRAAVSGADTAMQWRVDVEGRPCRFLVLGHLVLGERELEQAGRVAIDPAAKRFTFRPDPDWLWGQRYPDSVYHLVTPTPEAIEAIGGDELLYADGRGRRGGYIALRTGSVSGFGFAVTGSLTDAAAATALADRYAAGVPIAEMLGSADAHWAEVTRGLRIRGGGAEGEALDAAFPWLAHDAMIHLTVPHGLEQYTGGAWGTRDVCQGALEFLLALEHDAAAKEVLRKVFAQQYAGRGDWPQWFMLEPYSPIQDRHAHGDVIVWPLKALCDYVEATGDLAFLDEPIAWRNEEDFTRTERQDPVSAHIDRIVAVVKDRFIPGTHLLRYGEGDWNDSLQPVDPHLRDWMVSAWTVALLIQQLGRWAAVLDHAGRSAQAREIETLAGAMHWDLQRHLMRDGVLAGYAVFTPEGTVAELLLHPSDTRTGLTYSLLPMKRALIAGLFAGEAVPRHLAIIRDHLMFPDGARLMDRPVAYHGGVEQLFRRAESAAYFGREIGLMYTHAHLRTGEALAAHGQADAVWRTLLLANPVAVTDILPNATPRQRNAYFSSSDAAFADRYAAGTEWQRVKDGTIAVDGGWRVYSSGPGLYTNLLLRHVFGLRRNFGDRVFDPLLPPGHDDLAVELARGGETRRYGPA</sequence>
<accession>A0ABU1JZR1</accession>
<evidence type="ECO:0000259" key="1">
    <source>
        <dbReference type="Pfam" id="PF21250"/>
    </source>
</evidence>
<evidence type="ECO:0000259" key="2">
    <source>
        <dbReference type="Pfam" id="PF21958"/>
    </source>
</evidence>
<dbReference type="SUPFAM" id="SSF48208">
    <property type="entry name" value="Six-hairpin glycosidases"/>
    <property type="match status" value="1"/>
</dbReference>
<comment type="caution">
    <text evidence="3">The sequence shown here is derived from an EMBL/GenBank/DDBJ whole genome shotgun (WGS) entry which is preliminary data.</text>
</comment>
<dbReference type="EMBL" id="JAVDPW010000016">
    <property type="protein sequence ID" value="MDR6294108.1"/>
    <property type="molecule type" value="Genomic_DNA"/>
</dbReference>
<dbReference type="PANTHER" id="PTHR37469:SF2">
    <property type="entry name" value="CELLOBIONIC ACID PHOSPHORYLASE"/>
    <property type="match status" value="1"/>
</dbReference>
<dbReference type="Proteomes" id="UP001262410">
    <property type="component" value="Unassembled WGS sequence"/>
</dbReference>
<dbReference type="InterPro" id="IPR053831">
    <property type="entry name" value="SOGP_N"/>
</dbReference>
<feature type="domain" description="SOGP N-terminal" evidence="2">
    <location>
        <begin position="31"/>
        <end position="258"/>
    </location>
</feature>
<dbReference type="InterPro" id="IPR052047">
    <property type="entry name" value="GH94_Enzymes"/>
</dbReference>
<protein>
    <submittedName>
        <fullName evidence="3">Cellobiose phosphorylase</fullName>
    </submittedName>
</protein>
<dbReference type="InterPro" id="IPR037018">
    <property type="entry name" value="GH65_N"/>
</dbReference>
<evidence type="ECO:0000313" key="4">
    <source>
        <dbReference type="Proteomes" id="UP001262410"/>
    </source>
</evidence>
<dbReference type="InterPro" id="IPR048771">
    <property type="entry name" value="SOGP_2nd"/>
</dbReference>
<dbReference type="RefSeq" id="WP_309801528.1">
    <property type="nucleotide sequence ID" value="NZ_JAVDPW010000016.1"/>
</dbReference>
<name>A0ABU1JZR1_9PROT</name>
<dbReference type="Gene3D" id="1.50.10.10">
    <property type="match status" value="1"/>
</dbReference>
<dbReference type="Pfam" id="PF21250">
    <property type="entry name" value="SOGP_2nd"/>
    <property type="match status" value="1"/>
</dbReference>